<keyword evidence="12" id="KW-0966">Cell projection</keyword>
<comment type="subcellular location">
    <subcellularLocation>
        <location evidence="1">Cytoplasm</location>
        <location evidence="1">Cytoskeleton</location>
        <location evidence="1">Cilium basal body</location>
    </subcellularLocation>
</comment>
<dbReference type="GO" id="GO:0035721">
    <property type="term" value="P:intraciliary retrograde transport"/>
    <property type="evidence" value="ECO:0007669"/>
    <property type="project" value="InterPro"/>
</dbReference>
<dbReference type="GO" id="GO:0035735">
    <property type="term" value="P:intraciliary transport involved in cilium assembly"/>
    <property type="evidence" value="ECO:0007669"/>
    <property type="project" value="InterPro"/>
</dbReference>
<keyword evidence="14" id="KW-1185">Reference proteome</keyword>
<dbReference type="PANTHER" id="PTHR13236:SF0">
    <property type="entry name" value="CYTOPLASMIC DYNEIN 2 LIGHT INTERMEDIATE CHAIN 1"/>
    <property type="match status" value="1"/>
</dbReference>
<evidence type="ECO:0000256" key="7">
    <source>
        <dbReference type="ARBA" id="ARBA00022794"/>
    </source>
</evidence>
<organism evidence="14 15">
    <name type="scientific">Panagrellus redivivus</name>
    <name type="common">Microworm</name>
    <dbReference type="NCBI Taxonomy" id="6233"/>
    <lineage>
        <taxon>Eukaryota</taxon>
        <taxon>Metazoa</taxon>
        <taxon>Ecdysozoa</taxon>
        <taxon>Nematoda</taxon>
        <taxon>Chromadorea</taxon>
        <taxon>Rhabditida</taxon>
        <taxon>Tylenchina</taxon>
        <taxon>Panagrolaimomorpha</taxon>
        <taxon>Panagrolaimoidea</taxon>
        <taxon>Panagrolaimidae</taxon>
        <taxon>Panagrellus</taxon>
    </lineage>
</organism>
<keyword evidence="10" id="KW-0505">Motor protein</keyword>
<evidence type="ECO:0000256" key="11">
    <source>
        <dbReference type="ARBA" id="ARBA00023212"/>
    </source>
</evidence>
<keyword evidence="6" id="KW-0493">Microtubule</keyword>
<evidence type="ECO:0000256" key="6">
    <source>
        <dbReference type="ARBA" id="ARBA00022701"/>
    </source>
</evidence>
<sequence length="422" mass="47743">MPDIFNLALQKLREKDAQHQESSDKIGSNFNNSTGDSTIIICGSEDCGKSSLIQRFMDKSGPTSKTISMDYNYVIRMRNNNKEVATVWELGGGANMAKLIATPITDKTIESTGVMVFLDLRSPPDFPEIITQILTALHEKAKIIMASIDNVDPSRHVRLTAVLKKHESHKDSKAMKLLPFPLVFVAACFDQFQNFDMERKNMLYKFLRFVAHIHGADLLTHSTSTEALISKCKGFLAHFGFRDPRPSLQSNTDVMKPLYMAAGSDSFDSIGSIPGLVGAPNSYHEAITHWKDAFEEYFQSKDEKKRVSSSAIVADKQFYEYEIDTSIEQKKHQLEMLIREKENRRALADKTRKQSVQRVTKKEKRRSQPRSSCCRGHQSTSNKEGWAVNGHIAPCQLPRLNAEIREKTDHYPFACHLLIQGL</sequence>
<dbReference type="CDD" id="cd00882">
    <property type="entry name" value="Ras_like_GTPase"/>
    <property type="match status" value="1"/>
</dbReference>
<dbReference type="Proteomes" id="UP000492821">
    <property type="component" value="Unassembled WGS sequence"/>
</dbReference>
<evidence type="ECO:0000256" key="2">
    <source>
        <dbReference type="ARBA" id="ARBA00006831"/>
    </source>
</evidence>
<accession>A0A7E5A150</accession>
<dbReference type="GO" id="GO:0045504">
    <property type="term" value="F:dynein heavy chain binding"/>
    <property type="evidence" value="ECO:0007669"/>
    <property type="project" value="TreeGrafter"/>
</dbReference>
<name>A0A7E5A150_PANRE</name>
<proteinExistence type="inferred from homology"/>
<evidence type="ECO:0000256" key="4">
    <source>
        <dbReference type="ARBA" id="ARBA00022473"/>
    </source>
</evidence>
<comment type="similarity">
    <text evidence="2">Belongs to the dynein light intermediate chain family.</text>
</comment>
<evidence type="ECO:0000313" key="14">
    <source>
        <dbReference type="Proteomes" id="UP000492821"/>
    </source>
</evidence>
<feature type="region of interest" description="Disordered" evidence="13">
    <location>
        <begin position="345"/>
        <end position="385"/>
    </location>
</feature>
<evidence type="ECO:0000256" key="8">
    <source>
        <dbReference type="ARBA" id="ARBA00023017"/>
    </source>
</evidence>
<evidence type="ECO:0000256" key="13">
    <source>
        <dbReference type="SAM" id="MobiDB-lite"/>
    </source>
</evidence>
<evidence type="ECO:0000256" key="5">
    <source>
        <dbReference type="ARBA" id="ARBA00022490"/>
    </source>
</evidence>
<dbReference type="SUPFAM" id="SSF52540">
    <property type="entry name" value="P-loop containing nucleoside triphosphate hydrolases"/>
    <property type="match status" value="1"/>
</dbReference>
<dbReference type="InterPro" id="IPR027417">
    <property type="entry name" value="P-loop_NTPase"/>
</dbReference>
<dbReference type="AlphaFoldDB" id="A0A7E5A150"/>
<dbReference type="GO" id="GO:0005874">
    <property type="term" value="C:microtubule"/>
    <property type="evidence" value="ECO:0007669"/>
    <property type="project" value="UniProtKB-KW"/>
</dbReference>
<evidence type="ECO:0000256" key="1">
    <source>
        <dbReference type="ARBA" id="ARBA00004120"/>
    </source>
</evidence>
<keyword evidence="11" id="KW-0206">Cytoskeleton</keyword>
<reference evidence="14" key="1">
    <citation type="journal article" date="2013" name="Genetics">
        <title>The draft genome and transcriptome of Panagrellus redivivus are shaped by the harsh demands of a free-living lifestyle.</title>
        <authorList>
            <person name="Srinivasan J."/>
            <person name="Dillman A.R."/>
            <person name="Macchietto M.G."/>
            <person name="Heikkinen L."/>
            <person name="Lakso M."/>
            <person name="Fracchia K.M."/>
            <person name="Antoshechkin I."/>
            <person name="Mortazavi A."/>
            <person name="Wong G."/>
            <person name="Sternberg P.W."/>
        </authorList>
    </citation>
    <scope>NUCLEOTIDE SEQUENCE [LARGE SCALE GENOMIC DNA]</scope>
    <source>
        <strain evidence="14">MT8872</strain>
    </source>
</reference>
<dbReference type="GO" id="GO:0005930">
    <property type="term" value="C:axoneme"/>
    <property type="evidence" value="ECO:0007669"/>
    <property type="project" value="TreeGrafter"/>
</dbReference>
<dbReference type="GO" id="GO:0036064">
    <property type="term" value="C:ciliary basal body"/>
    <property type="evidence" value="ECO:0007669"/>
    <property type="project" value="TreeGrafter"/>
</dbReference>
<keyword evidence="9" id="KW-0969">Cilium</keyword>
<protein>
    <recommendedName>
        <fullName evidence="3">Cytoplasmic dynein 2 light intermediate chain 1</fullName>
    </recommendedName>
</protein>
<keyword evidence="7" id="KW-0970">Cilium biogenesis/degradation</keyword>
<feature type="compositionally biased region" description="Basic residues" evidence="13">
    <location>
        <begin position="353"/>
        <end position="368"/>
    </location>
</feature>
<keyword evidence="4" id="KW-0217">Developmental protein</keyword>
<evidence type="ECO:0000256" key="12">
    <source>
        <dbReference type="ARBA" id="ARBA00023273"/>
    </source>
</evidence>
<dbReference type="GO" id="GO:0005868">
    <property type="term" value="C:cytoplasmic dynein complex"/>
    <property type="evidence" value="ECO:0007669"/>
    <property type="project" value="InterPro"/>
</dbReference>
<dbReference type="WBParaSite" id="Pan_g7439.t1">
    <property type="protein sequence ID" value="Pan_g7439.t1"/>
    <property type="gene ID" value="Pan_g7439"/>
</dbReference>
<evidence type="ECO:0000313" key="15">
    <source>
        <dbReference type="WBParaSite" id="Pan_g7439.t1"/>
    </source>
</evidence>
<dbReference type="PANTHER" id="PTHR13236">
    <property type="entry name" value="DYNEIN 2 LIGHT INTERMEDIATE CHAIN, ISOFORM 2"/>
    <property type="match status" value="1"/>
</dbReference>
<keyword evidence="5" id="KW-0963">Cytoplasm</keyword>
<reference evidence="15" key="2">
    <citation type="submission" date="2020-10" db="UniProtKB">
        <authorList>
            <consortium name="WormBaseParasite"/>
        </authorList>
    </citation>
    <scope>IDENTIFICATION</scope>
</reference>
<dbReference type="InterPro" id="IPR040045">
    <property type="entry name" value="DYNC2LI1"/>
</dbReference>
<evidence type="ECO:0000256" key="9">
    <source>
        <dbReference type="ARBA" id="ARBA00023069"/>
    </source>
</evidence>
<evidence type="ECO:0000256" key="3">
    <source>
        <dbReference type="ARBA" id="ARBA00018863"/>
    </source>
</evidence>
<keyword evidence="8" id="KW-0243">Dynein</keyword>
<evidence type="ECO:0000256" key="10">
    <source>
        <dbReference type="ARBA" id="ARBA00023175"/>
    </source>
</evidence>
<dbReference type="Gene3D" id="3.40.50.300">
    <property type="entry name" value="P-loop containing nucleotide triphosphate hydrolases"/>
    <property type="match status" value="1"/>
</dbReference>